<reference evidence="1" key="1">
    <citation type="journal article" date="2023" name="bioRxiv">
        <title>Improved chromosome-level genome assembly for marigold (Tagetes erecta).</title>
        <authorList>
            <person name="Jiang F."/>
            <person name="Yuan L."/>
            <person name="Wang S."/>
            <person name="Wang H."/>
            <person name="Xu D."/>
            <person name="Wang A."/>
            <person name="Fan W."/>
        </authorList>
    </citation>
    <scope>NUCLEOTIDE SEQUENCE</scope>
    <source>
        <strain evidence="1">WSJ</strain>
        <tissue evidence="1">Leaf</tissue>
    </source>
</reference>
<comment type="caution">
    <text evidence="1">The sequence shown here is derived from an EMBL/GenBank/DDBJ whole genome shotgun (WGS) entry which is preliminary data.</text>
</comment>
<name>A0AAD8NTU6_TARER</name>
<keyword evidence="2" id="KW-1185">Reference proteome</keyword>
<protein>
    <submittedName>
        <fullName evidence="1">Uncharacterized protein</fullName>
    </submittedName>
</protein>
<dbReference type="EMBL" id="JAUHHV010000004">
    <property type="protein sequence ID" value="KAK1428040.1"/>
    <property type="molecule type" value="Genomic_DNA"/>
</dbReference>
<accession>A0AAD8NTU6</accession>
<evidence type="ECO:0000313" key="1">
    <source>
        <dbReference type="EMBL" id="KAK1428040.1"/>
    </source>
</evidence>
<dbReference type="Proteomes" id="UP001229421">
    <property type="component" value="Unassembled WGS sequence"/>
</dbReference>
<evidence type="ECO:0000313" key="2">
    <source>
        <dbReference type="Proteomes" id="UP001229421"/>
    </source>
</evidence>
<dbReference type="AlphaFoldDB" id="A0AAD8NTU6"/>
<proteinExistence type="predicted"/>
<sequence length="102" mass="12206">MKCRAIRMKDLKHVAEEFNTSKNDFQELKDKKIKINNLKHDTAEFKKAKLDLFNKNESYDFKEKRMKMEYIKDVYINIKVDADSSVKIIYYGAMLNPYKSDL</sequence>
<gene>
    <name evidence="1" type="ORF">QVD17_16867</name>
</gene>
<organism evidence="1 2">
    <name type="scientific">Tagetes erecta</name>
    <name type="common">African marigold</name>
    <dbReference type="NCBI Taxonomy" id="13708"/>
    <lineage>
        <taxon>Eukaryota</taxon>
        <taxon>Viridiplantae</taxon>
        <taxon>Streptophyta</taxon>
        <taxon>Embryophyta</taxon>
        <taxon>Tracheophyta</taxon>
        <taxon>Spermatophyta</taxon>
        <taxon>Magnoliopsida</taxon>
        <taxon>eudicotyledons</taxon>
        <taxon>Gunneridae</taxon>
        <taxon>Pentapetalae</taxon>
        <taxon>asterids</taxon>
        <taxon>campanulids</taxon>
        <taxon>Asterales</taxon>
        <taxon>Asteraceae</taxon>
        <taxon>Asteroideae</taxon>
        <taxon>Heliantheae alliance</taxon>
        <taxon>Tageteae</taxon>
        <taxon>Tagetes</taxon>
    </lineage>
</organism>